<name>A0A402DW92_9CELL</name>
<dbReference type="Gene3D" id="3.40.50.1000">
    <property type="entry name" value="HAD superfamily/HAD-like"/>
    <property type="match status" value="1"/>
</dbReference>
<sequence length="296" mass="30190">MSTTDHDGRPLPSTPPRLVATDLDGTLLRPDGTVSTRTSDALAAAEDAGVAVVFVTARPHRWLADLQPHVAGHGVALCANGASVVDVGTLQVLEQRGMAAEVVADLAARLRGRWGADRVHLAVEGADGFAHEHRFASDHAVPPGSPTAARIEDVLSGPTLKLLVRATADPRDGADFVAALVDVVGDLAVVADSGAHGLGEISGAGVTKAAGLARWAATQGIDARDVWAVGDAPNDLPMLAWAGTAFAVANAYPVVLDAADHHLPSNAHDGVAVLLERAVAAVAAARARTAGERDPA</sequence>
<accession>A0A402DW92</accession>
<dbReference type="Proteomes" id="UP000289954">
    <property type="component" value="Unassembled WGS sequence"/>
</dbReference>
<dbReference type="GO" id="GO:0005829">
    <property type="term" value="C:cytosol"/>
    <property type="evidence" value="ECO:0007669"/>
    <property type="project" value="TreeGrafter"/>
</dbReference>
<dbReference type="PANTHER" id="PTHR10000">
    <property type="entry name" value="PHOSPHOSERINE PHOSPHATASE"/>
    <property type="match status" value="1"/>
</dbReference>
<evidence type="ECO:0000313" key="3">
    <source>
        <dbReference type="Proteomes" id="UP000289954"/>
    </source>
</evidence>
<dbReference type="InterPro" id="IPR006379">
    <property type="entry name" value="HAD-SF_hydro_IIB"/>
</dbReference>
<keyword evidence="2" id="KW-0378">Hydrolase</keyword>
<dbReference type="Pfam" id="PF08282">
    <property type="entry name" value="Hydrolase_3"/>
    <property type="match status" value="1"/>
</dbReference>
<reference evidence="2 3" key="1">
    <citation type="submission" date="2019-01" db="EMBL/GenBank/DDBJ databases">
        <title>Draft genome sequence of Cellulomonas takizawaensis strain TKZ-21.</title>
        <authorList>
            <person name="Yamamura H."/>
            <person name="Hayashi T."/>
            <person name="Hamada M."/>
            <person name="Serisawa Y."/>
            <person name="Matsuyama K."/>
            <person name="Nakagawa Y."/>
            <person name="Otoguro M."/>
            <person name="Yanagida F."/>
            <person name="Hayakawa M."/>
        </authorList>
    </citation>
    <scope>NUCLEOTIDE SEQUENCE [LARGE SCALE GENOMIC DNA]</scope>
    <source>
        <strain evidence="2 3">NBRC12680</strain>
    </source>
</reference>
<dbReference type="AlphaFoldDB" id="A0A402DW92"/>
<organism evidence="2 3">
    <name type="scientific">Cellulomonas biazotea</name>
    <dbReference type="NCBI Taxonomy" id="1709"/>
    <lineage>
        <taxon>Bacteria</taxon>
        <taxon>Bacillati</taxon>
        <taxon>Actinomycetota</taxon>
        <taxon>Actinomycetes</taxon>
        <taxon>Micrococcales</taxon>
        <taxon>Cellulomonadaceae</taxon>
        <taxon>Cellulomonas</taxon>
    </lineage>
</organism>
<evidence type="ECO:0000313" key="2">
    <source>
        <dbReference type="EMBL" id="GCE78420.1"/>
    </source>
</evidence>
<gene>
    <name evidence="2" type="ORF">CBZ_34760</name>
</gene>
<dbReference type="GO" id="GO:0000287">
    <property type="term" value="F:magnesium ion binding"/>
    <property type="evidence" value="ECO:0007669"/>
    <property type="project" value="TreeGrafter"/>
</dbReference>
<dbReference type="NCBIfam" id="TIGR01484">
    <property type="entry name" value="HAD-SF-IIB"/>
    <property type="match status" value="1"/>
</dbReference>
<evidence type="ECO:0000256" key="1">
    <source>
        <dbReference type="SAM" id="MobiDB-lite"/>
    </source>
</evidence>
<dbReference type="RefSeq" id="WP_246013561.1">
    <property type="nucleotide sequence ID" value="NZ_BIMR01000412.1"/>
</dbReference>
<dbReference type="InterPro" id="IPR036412">
    <property type="entry name" value="HAD-like_sf"/>
</dbReference>
<proteinExistence type="predicted"/>
<dbReference type="EMBL" id="BIMR01000412">
    <property type="protein sequence ID" value="GCE78420.1"/>
    <property type="molecule type" value="Genomic_DNA"/>
</dbReference>
<protein>
    <submittedName>
        <fullName evidence="2">Hydrolase</fullName>
    </submittedName>
</protein>
<dbReference type="InterPro" id="IPR023214">
    <property type="entry name" value="HAD_sf"/>
</dbReference>
<keyword evidence="3" id="KW-1185">Reference proteome</keyword>
<dbReference type="GO" id="GO:0016791">
    <property type="term" value="F:phosphatase activity"/>
    <property type="evidence" value="ECO:0007669"/>
    <property type="project" value="TreeGrafter"/>
</dbReference>
<dbReference type="Gene3D" id="3.30.1240.10">
    <property type="match status" value="1"/>
</dbReference>
<dbReference type="PANTHER" id="PTHR10000:SF8">
    <property type="entry name" value="HAD SUPERFAMILY HYDROLASE-LIKE, TYPE 3"/>
    <property type="match status" value="1"/>
</dbReference>
<dbReference type="SUPFAM" id="SSF56784">
    <property type="entry name" value="HAD-like"/>
    <property type="match status" value="1"/>
</dbReference>
<feature type="region of interest" description="Disordered" evidence="1">
    <location>
        <begin position="1"/>
        <end position="23"/>
    </location>
</feature>
<comment type="caution">
    <text evidence="2">The sequence shown here is derived from an EMBL/GenBank/DDBJ whole genome shotgun (WGS) entry which is preliminary data.</text>
</comment>